<keyword evidence="10" id="KW-0406">Ion transport</keyword>
<dbReference type="Pfam" id="PF03824">
    <property type="entry name" value="NicO"/>
    <property type="match status" value="1"/>
</dbReference>
<protein>
    <recommendedName>
        <fullName evidence="14">Nickel/cobalt efflux system</fullName>
    </recommendedName>
</protein>
<evidence type="ECO:0000313" key="16">
    <source>
        <dbReference type="Proteomes" id="UP001466893"/>
    </source>
</evidence>
<dbReference type="InterPro" id="IPR051224">
    <property type="entry name" value="NiCoT_RcnA"/>
</dbReference>
<keyword evidence="5 14" id="KW-0813">Transport</keyword>
<name>A0ABZ3BGC7_9ENTR</name>
<dbReference type="Proteomes" id="UP001466893">
    <property type="component" value="Chromosome"/>
</dbReference>
<evidence type="ECO:0000256" key="14">
    <source>
        <dbReference type="RuleBase" id="RU362101"/>
    </source>
</evidence>
<keyword evidence="7" id="KW-0533">Nickel</keyword>
<evidence type="ECO:0000256" key="3">
    <source>
        <dbReference type="ARBA" id="ARBA00010428"/>
    </source>
</evidence>
<feature type="transmembrane region" description="Helical" evidence="14">
    <location>
        <begin position="107"/>
        <end position="131"/>
    </location>
</feature>
<feature type="transmembrane region" description="Helical" evidence="14">
    <location>
        <begin position="231"/>
        <end position="256"/>
    </location>
</feature>
<gene>
    <name evidence="15" type="ORF">AAEY27_20240</name>
</gene>
<dbReference type="EMBL" id="CP151800">
    <property type="protein sequence ID" value="WZW00549.1"/>
    <property type="molecule type" value="Genomic_DNA"/>
</dbReference>
<evidence type="ECO:0000256" key="6">
    <source>
        <dbReference type="ARBA" id="ARBA00022475"/>
    </source>
</evidence>
<comment type="function">
    <text evidence="1">Efflux system for nickel and cobalt.</text>
</comment>
<keyword evidence="13" id="KW-0170">Cobalt</keyword>
<reference evidence="15 16" key="1">
    <citation type="submission" date="2024-04" db="EMBL/GenBank/DDBJ databases">
        <title>Kosakonia calanthae sp. nov., a halophilic bacterium isolated from leaves of Calanthe tiplacata.</title>
        <authorList>
            <person name="Wu P."/>
        </authorList>
    </citation>
    <scope>NUCLEOTIDE SEQUENCE [LARGE SCALE GENOMIC DNA]</scope>
    <source>
        <strain evidence="15 16">BYX6</strain>
    </source>
</reference>
<sequence length="315" mass="33629">MTTQLLTRDWRLPAAFTLLAAALAAAFTLHAHWSAFLQWCLATQITLHRYLVMYLLQLNNHQYSGGLWLLTGAFFYGVLHAIGPGHGKFIVTTYLSTNKESETAARVIPVLGSLLQGVSAILFVFILAVGFNLASGDLSESRWYVEKISAVLIGGFGAYVIWQAVKGLKPRKLTIHSIAHQHSDSCGCGHHGVGAATQGDWKTRLGVILAIGARPCSGAIMILLFSNALGIVSWGIAAVMTMAVGTALSIMGLSLAVRYARNRTAAFFGSETGQLQWLIPVLKIGGGVALMLFALVLFLTVIPVSANGDFIAAGC</sequence>
<comment type="similarity">
    <text evidence="3">Belongs to the NiCoT transporter (TC 2.A.52) family. RcnA subfamily.</text>
</comment>
<evidence type="ECO:0000256" key="11">
    <source>
        <dbReference type="ARBA" id="ARBA00023112"/>
    </source>
</evidence>
<evidence type="ECO:0000256" key="4">
    <source>
        <dbReference type="ARBA" id="ARBA00022426"/>
    </source>
</evidence>
<keyword evidence="12 14" id="KW-0472">Membrane</keyword>
<feature type="transmembrane region" description="Helical" evidence="14">
    <location>
        <begin position="277"/>
        <end position="302"/>
    </location>
</feature>
<dbReference type="RefSeq" id="WP_342325654.1">
    <property type="nucleotide sequence ID" value="NZ_CP151800.1"/>
</dbReference>
<keyword evidence="11" id="KW-0921">Nickel transport</keyword>
<keyword evidence="16" id="KW-1185">Reference proteome</keyword>
<evidence type="ECO:0000313" key="15">
    <source>
        <dbReference type="EMBL" id="WZW00549.1"/>
    </source>
</evidence>
<dbReference type="InterPro" id="IPR011541">
    <property type="entry name" value="Ni/Co_transpt_high_affinity"/>
</dbReference>
<accession>A0ABZ3BGC7</accession>
<proteinExistence type="inferred from homology"/>
<evidence type="ECO:0000256" key="8">
    <source>
        <dbReference type="ARBA" id="ARBA00022692"/>
    </source>
</evidence>
<evidence type="ECO:0000256" key="5">
    <source>
        <dbReference type="ARBA" id="ARBA00022448"/>
    </source>
</evidence>
<feature type="transmembrane region" description="Helical" evidence="14">
    <location>
        <begin position="143"/>
        <end position="162"/>
    </location>
</feature>
<evidence type="ECO:0000256" key="1">
    <source>
        <dbReference type="ARBA" id="ARBA00002510"/>
    </source>
</evidence>
<dbReference type="PANTHER" id="PTHR40659">
    <property type="entry name" value="NICKEL/COBALT EFFLUX SYSTEM RCNA"/>
    <property type="match status" value="1"/>
</dbReference>
<evidence type="ECO:0000256" key="7">
    <source>
        <dbReference type="ARBA" id="ARBA00022596"/>
    </source>
</evidence>
<keyword evidence="9 14" id="KW-1133">Transmembrane helix</keyword>
<evidence type="ECO:0000256" key="10">
    <source>
        <dbReference type="ARBA" id="ARBA00023065"/>
    </source>
</evidence>
<organism evidence="15 16">
    <name type="scientific">Kosakonia calanthes</name>
    <dbReference type="NCBI Taxonomy" id="3139408"/>
    <lineage>
        <taxon>Bacteria</taxon>
        <taxon>Pseudomonadati</taxon>
        <taxon>Pseudomonadota</taxon>
        <taxon>Gammaproteobacteria</taxon>
        <taxon>Enterobacterales</taxon>
        <taxon>Enterobacteriaceae</taxon>
        <taxon>Kosakonia</taxon>
    </lineage>
</organism>
<evidence type="ECO:0000256" key="13">
    <source>
        <dbReference type="ARBA" id="ARBA00023285"/>
    </source>
</evidence>
<keyword evidence="8 14" id="KW-0812">Transmembrane</keyword>
<evidence type="ECO:0000256" key="2">
    <source>
        <dbReference type="ARBA" id="ARBA00004651"/>
    </source>
</evidence>
<keyword evidence="4" id="KW-0171">Cobalt transport</keyword>
<feature type="transmembrane region" description="Helical" evidence="14">
    <location>
        <begin position="205"/>
        <end position="225"/>
    </location>
</feature>
<comment type="subcellular location">
    <subcellularLocation>
        <location evidence="2 14">Cell membrane</location>
        <topology evidence="2 14">Multi-pass membrane protein</topology>
    </subcellularLocation>
</comment>
<keyword evidence="6" id="KW-1003">Cell membrane</keyword>
<dbReference type="PANTHER" id="PTHR40659:SF1">
    <property type="entry name" value="NICKEL_COBALT EFFLUX SYSTEM RCNA"/>
    <property type="match status" value="1"/>
</dbReference>
<evidence type="ECO:0000256" key="9">
    <source>
        <dbReference type="ARBA" id="ARBA00022989"/>
    </source>
</evidence>
<feature type="transmembrane region" description="Helical" evidence="14">
    <location>
        <begin position="66"/>
        <end position="86"/>
    </location>
</feature>
<evidence type="ECO:0000256" key="12">
    <source>
        <dbReference type="ARBA" id="ARBA00023136"/>
    </source>
</evidence>